<protein>
    <submittedName>
        <fullName evidence="2">Cysteine-rich secretory protein family protein</fullName>
    </submittedName>
</protein>
<evidence type="ECO:0000313" key="3">
    <source>
        <dbReference type="Proteomes" id="UP000316095"/>
    </source>
</evidence>
<organism evidence="2 3">
    <name type="scientific">Rubinisphaera italica</name>
    <dbReference type="NCBI Taxonomy" id="2527969"/>
    <lineage>
        <taxon>Bacteria</taxon>
        <taxon>Pseudomonadati</taxon>
        <taxon>Planctomycetota</taxon>
        <taxon>Planctomycetia</taxon>
        <taxon>Planctomycetales</taxon>
        <taxon>Planctomycetaceae</taxon>
        <taxon>Rubinisphaera</taxon>
    </lineage>
</organism>
<dbReference type="AlphaFoldDB" id="A0A5C5XJD0"/>
<gene>
    <name evidence="2" type="ORF">Pan54_26190</name>
</gene>
<dbReference type="PANTHER" id="PTHR31157:SF1">
    <property type="entry name" value="SCP DOMAIN-CONTAINING PROTEIN"/>
    <property type="match status" value="1"/>
</dbReference>
<dbReference type="CDD" id="cd05379">
    <property type="entry name" value="CAP_bacterial"/>
    <property type="match status" value="1"/>
</dbReference>
<feature type="domain" description="SCP" evidence="1">
    <location>
        <begin position="43"/>
        <end position="166"/>
    </location>
</feature>
<proteinExistence type="predicted"/>
<comment type="caution">
    <text evidence="2">The sequence shown here is derived from an EMBL/GenBank/DDBJ whole genome shotgun (WGS) entry which is preliminary data.</text>
</comment>
<dbReference type="Pfam" id="PF00188">
    <property type="entry name" value="CAP"/>
    <property type="match status" value="1"/>
</dbReference>
<evidence type="ECO:0000313" key="2">
    <source>
        <dbReference type="EMBL" id="TWT61882.1"/>
    </source>
</evidence>
<accession>A0A5C5XJD0</accession>
<reference evidence="2 3" key="1">
    <citation type="submission" date="2019-02" db="EMBL/GenBank/DDBJ databases">
        <title>Deep-cultivation of Planctomycetes and their phenomic and genomic characterization uncovers novel biology.</title>
        <authorList>
            <person name="Wiegand S."/>
            <person name="Jogler M."/>
            <person name="Boedeker C."/>
            <person name="Pinto D."/>
            <person name="Vollmers J."/>
            <person name="Rivas-Marin E."/>
            <person name="Kohn T."/>
            <person name="Peeters S.H."/>
            <person name="Heuer A."/>
            <person name="Rast P."/>
            <person name="Oberbeckmann S."/>
            <person name="Bunk B."/>
            <person name="Jeske O."/>
            <person name="Meyerdierks A."/>
            <person name="Storesund J.E."/>
            <person name="Kallscheuer N."/>
            <person name="Luecker S."/>
            <person name="Lage O.M."/>
            <person name="Pohl T."/>
            <person name="Merkel B.J."/>
            <person name="Hornburger P."/>
            <person name="Mueller R.-W."/>
            <person name="Bruemmer F."/>
            <person name="Labrenz M."/>
            <person name="Spormann A.M."/>
            <person name="Op Den Camp H."/>
            <person name="Overmann J."/>
            <person name="Amann R."/>
            <person name="Jetten M.S.M."/>
            <person name="Mascher T."/>
            <person name="Medema M.H."/>
            <person name="Devos D.P."/>
            <person name="Kaster A.-K."/>
            <person name="Ovreas L."/>
            <person name="Rohde M."/>
            <person name="Galperin M.Y."/>
            <person name="Jogler C."/>
        </authorList>
    </citation>
    <scope>NUCLEOTIDE SEQUENCE [LARGE SCALE GENOMIC DNA]</scope>
    <source>
        <strain evidence="2 3">Pan54</strain>
    </source>
</reference>
<dbReference type="Gene3D" id="3.40.33.10">
    <property type="entry name" value="CAP"/>
    <property type="match status" value="1"/>
</dbReference>
<dbReference type="InterPro" id="IPR035940">
    <property type="entry name" value="CAP_sf"/>
</dbReference>
<name>A0A5C5XJD0_9PLAN</name>
<dbReference type="RefSeq" id="WP_146503817.1">
    <property type="nucleotide sequence ID" value="NZ_SJPG01000001.1"/>
</dbReference>
<dbReference type="EMBL" id="SJPG01000001">
    <property type="protein sequence ID" value="TWT61882.1"/>
    <property type="molecule type" value="Genomic_DNA"/>
</dbReference>
<sequence>MNSPRTSFAIILACLIFSPNIASPREVPEKPAKMHDVEMLLIDKTNEYRKSNQLKLLSSNNKLNQAARNHANVMIETNNFSHQAGDTQPSDRAEQAGYRWYFIAENIAWRSGDNLMSNEQLADAILQQWINSPGHNQNLLAKLALECGVSITYDANSGRTYIVMLYARPRN</sequence>
<dbReference type="InterPro" id="IPR014044">
    <property type="entry name" value="CAP_dom"/>
</dbReference>
<keyword evidence="3" id="KW-1185">Reference proteome</keyword>
<dbReference type="SUPFAM" id="SSF55797">
    <property type="entry name" value="PR-1-like"/>
    <property type="match status" value="1"/>
</dbReference>
<dbReference type="OrthoDB" id="68195at2"/>
<dbReference type="Proteomes" id="UP000316095">
    <property type="component" value="Unassembled WGS sequence"/>
</dbReference>
<dbReference type="PANTHER" id="PTHR31157">
    <property type="entry name" value="SCP DOMAIN-CONTAINING PROTEIN"/>
    <property type="match status" value="1"/>
</dbReference>
<evidence type="ECO:0000259" key="1">
    <source>
        <dbReference type="Pfam" id="PF00188"/>
    </source>
</evidence>